<reference evidence="1 2" key="1">
    <citation type="submission" date="2019-11" db="EMBL/GenBank/DDBJ databases">
        <title>Growth characteristics of pneumococcus vary with the chemical composition of the capsule and with environmental conditions.</title>
        <authorList>
            <person name="Tothpal A."/>
            <person name="Desobry K."/>
            <person name="Joshi S."/>
            <person name="Wyllie A.L."/>
            <person name="Weinberger D.M."/>
        </authorList>
    </citation>
    <scope>NUCLEOTIDE SEQUENCE [LARGE SCALE GENOMIC DNA]</scope>
    <source>
        <strain evidence="2">pnumococcus35B</strain>
    </source>
</reference>
<protein>
    <submittedName>
        <fullName evidence="1">Peptidase M26</fullName>
    </submittedName>
</protein>
<dbReference type="EMBL" id="WNHX01000252">
    <property type="protein sequence ID" value="MTV88066.1"/>
    <property type="molecule type" value="Genomic_DNA"/>
</dbReference>
<sequence length="171" mass="19576">KVADYGITVTLDDTGQDLKRNLREVDYTRLNKAEAERKVAYSNIEKLMPFYNKDLVVHYGNKVATTDKLYTTELLDVVPMKDDEVVTDINNKKNSINKVMLHFKDNTVEYLDVTFKENFINSQVIEYNVTGKEYIFTPEAFVSDYTAITNNVLSDLQNVTLNSEATKKVLG</sequence>
<dbReference type="Proteomes" id="UP000469505">
    <property type="component" value="Unassembled WGS sequence"/>
</dbReference>
<evidence type="ECO:0000313" key="1">
    <source>
        <dbReference type="EMBL" id="MTV88066.1"/>
    </source>
</evidence>
<feature type="non-terminal residue" evidence="1">
    <location>
        <position position="171"/>
    </location>
</feature>
<evidence type="ECO:0000313" key="2">
    <source>
        <dbReference type="Proteomes" id="UP000469505"/>
    </source>
</evidence>
<name>A0A6I3U3F3_STREE</name>
<feature type="non-terminal residue" evidence="1">
    <location>
        <position position="1"/>
    </location>
</feature>
<dbReference type="AlphaFoldDB" id="A0A6I3U3F3"/>
<proteinExistence type="predicted"/>
<comment type="caution">
    <text evidence="1">The sequence shown here is derived from an EMBL/GenBank/DDBJ whole genome shotgun (WGS) entry which is preliminary data.</text>
</comment>
<organism evidence="1 2">
    <name type="scientific">Streptococcus pneumoniae</name>
    <dbReference type="NCBI Taxonomy" id="1313"/>
    <lineage>
        <taxon>Bacteria</taxon>
        <taxon>Bacillati</taxon>
        <taxon>Bacillota</taxon>
        <taxon>Bacilli</taxon>
        <taxon>Lactobacillales</taxon>
        <taxon>Streptococcaceae</taxon>
        <taxon>Streptococcus</taxon>
    </lineage>
</organism>
<accession>A0A6I3U3F3</accession>
<gene>
    <name evidence="1" type="ORF">GM543_11355</name>
</gene>